<organism evidence="3 4">
    <name type="scientific">Saccharothrix carnea</name>
    <dbReference type="NCBI Taxonomy" id="1280637"/>
    <lineage>
        <taxon>Bacteria</taxon>
        <taxon>Bacillati</taxon>
        <taxon>Actinomycetota</taxon>
        <taxon>Actinomycetes</taxon>
        <taxon>Pseudonocardiales</taxon>
        <taxon>Pseudonocardiaceae</taxon>
        <taxon>Saccharothrix</taxon>
    </lineage>
</organism>
<feature type="transmembrane region" description="Helical" evidence="1">
    <location>
        <begin position="431"/>
        <end position="456"/>
    </location>
</feature>
<accession>A0A2P8I559</accession>
<dbReference type="RefSeq" id="WP_106617619.1">
    <property type="nucleotide sequence ID" value="NZ_PYAX01000008.1"/>
</dbReference>
<reference evidence="3 4" key="1">
    <citation type="submission" date="2018-03" db="EMBL/GenBank/DDBJ databases">
        <title>Genomic Encyclopedia of Type Strains, Phase III (KMG-III): the genomes of soil and plant-associated and newly described type strains.</title>
        <authorList>
            <person name="Whitman W."/>
        </authorList>
    </citation>
    <scope>NUCLEOTIDE SEQUENCE [LARGE SCALE GENOMIC DNA]</scope>
    <source>
        <strain evidence="3 4">CGMCC 4.7097</strain>
    </source>
</reference>
<name>A0A2P8I559_SACCR</name>
<dbReference type="EMBL" id="PYAX01000008">
    <property type="protein sequence ID" value="PSL53601.1"/>
    <property type="molecule type" value="Genomic_DNA"/>
</dbReference>
<evidence type="ECO:0000313" key="3">
    <source>
        <dbReference type="EMBL" id="PSL53601.1"/>
    </source>
</evidence>
<dbReference type="InterPro" id="IPR001466">
    <property type="entry name" value="Beta-lactam-related"/>
</dbReference>
<keyword evidence="4" id="KW-1185">Reference proteome</keyword>
<dbReference type="InterPro" id="IPR012338">
    <property type="entry name" value="Beta-lactam/transpept-like"/>
</dbReference>
<dbReference type="Pfam" id="PF00144">
    <property type="entry name" value="Beta-lactamase"/>
    <property type="match status" value="1"/>
</dbReference>
<dbReference type="Gene3D" id="3.40.710.10">
    <property type="entry name" value="DD-peptidase/beta-lactamase superfamily"/>
    <property type="match status" value="1"/>
</dbReference>
<comment type="caution">
    <text evidence="3">The sequence shown here is derived from an EMBL/GenBank/DDBJ whole genome shotgun (WGS) entry which is preliminary data.</text>
</comment>
<evidence type="ECO:0000313" key="4">
    <source>
        <dbReference type="Proteomes" id="UP000241118"/>
    </source>
</evidence>
<feature type="transmembrane region" description="Helical" evidence="1">
    <location>
        <begin position="398"/>
        <end position="419"/>
    </location>
</feature>
<dbReference type="InterPro" id="IPR050491">
    <property type="entry name" value="AmpC-like"/>
</dbReference>
<feature type="transmembrane region" description="Helical" evidence="1">
    <location>
        <begin position="356"/>
        <end position="377"/>
    </location>
</feature>
<dbReference type="Proteomes" id="UP000241118">
    <property type="component" value="Unassembled WGS sequence"/>
</dbReference>
<dbReference type="OrthoDB" id="3174977at2"/>
<dbReference type="SUPFAM" id="SSF56601">
    <property type="entry name" value="beta-lactamase/transpeptidase-like"/>
    <property type="match status" value="1"/>
</dbReference>
<keyword evidence="1" id="KW-0472">Membrane</keyword>
<protein>
    <submittedName>
        <fullName evidence="3">CubicO group peptidase (Beta-lactamase class C family)</fullName>
    </submittedName>
</protein>
<evidence type="ECO:0000259" key="2">
    <source>
        <dbReference type="Pfam" id="PF00144"/>
    </source>
</evidence>
<dbReference type="AlphaFoldDB" id="A0A2P8I559"/>
<dbReference type="PANTHER" id="PTHR46825:SF9">
    <property type="entry name" value="BETA-LACTAMASE-RELATED DOMAIN-CONTAINING PROTEIN"/>
    <property type="match status" value="1"/>
</dbReference>
<proteinExistence type="predicted"/>
<evidence type="ECO:0000256" key="1">
    <source>
        <dbReference type="SAM" id="Phobius"/>
    </source>
</evidence>
<sequence length="466" mass="49500">MKAILTSVTATLALLAPTPTTIDDYLAEVMHNTDLPGISVVVTQGDRVLHTAGYGHDSEGAPVTADTPMRIASVSKSFTAMAVMTLVEDGRIALDEPVADQLPGFTMADPRFTGVTVRHLLNQTSGFSDTTIDIPALESTTSLADYTTELSSGSLAADPGTHYEYCNVNYDLAARLVEVASGQAFGDYLRQHVFDPLGMSRSTVSATEIRPADGYNSVFGAWLSRPELPGFLDSSGGGGVITTAADMGKWLISQTGNGPRLVSPEGLRTMHTSSTVDEYAMGWVPDEGPDGVRRLLHPGNLFTYSAVQAIIPSTGHGFAVLANSAALQDETYDILNGLIAVTQGRTPEPTGGNRQLIELVLGATTLLAVALGVLGVWRSARWARRRAGSAPWRVALRFLPLLAPVTVLAAYPDLTSILVDGRTVTWAQMTYFPLPLTITVVVIALASAATATARLLSLHRLRTTVH</sequence>
<dbReference type="PANTHER" id="PTHR46825">
    <property type="entry name" value="D-ALANYL-D-ALANINE-CARBOXYPEPTIDASE/ENDOPEPTIDASE AMPH"/>
    <property type="match status" value="1"/>
</dbReference>
<keyword evidence="1" id="KW-1133">Transmembrane helix</keyword>
<gene>
    <name evidence="3" type="ORF">B0I31_10848</name>
</gene>
<feature type="domain" description="Beta-lactamase-related" evidence="2">
    <location>
        <begin position="22"/>
        <end position="336"/>
    </location>
</feature>
<keyword evidence="1" id="KW-0812">Transmembrane</keyword>